<dbReference type="AlphaFoldDB" id="A0A5P1EDX2"/>
<dbReference type="InterPro" id="IPR009489">
    <property type="entry name" value="PAR1"/>
</dbReference>
<evidence type="ECO:0008006" key="4">
    <source>
        <dbReference type="Google" id="ProtNLM"/>
    </source>
</evidence>
<dbReference type="PANTHER" id="PTHR33649:SF2">
    <property type="entry name" value="PAR1 PROTEIN"/>
    <property type="match status" value="1"/>
</dbReference>
<feature type="chain" id="PRO_5024334304" description="PAR1 protein" evidence="1">
    <location>
        <begin position="30"/>
        <end position="188"/>
    </location>
</feature>
<keyword evidence="1" id="KW-0732">Signal</keyword>
<name>A0A5P1EDX2_ASPOF</name>
<proteinExistence type="predicted"/>
<feature type="signal peptide" evidence="1">
    <location>
        <begin position="1"/>
        <end position="29"/>
    </location>
</feature>
<reference evidence="3" key="1">
    <citation type="journal article" date="2017" name="Nat. Commun.">
        <title>The asparagus genome sheds light on the origin and evolution of a young Y chromosome.</title>
        <authorList>
            <person name="Harkess A."/>
            <person name="Zhou J."/>
            <person name="Xu C."/>
            <person name="Bowers J.E."/>
            <person name="Van der Hulst R."/>
            <person name="Ayyampalayam S."/>
            <person name="Mercati F."/>
            <person name="Riccardi P."/>
            <person name="McKain M.R."/>
            <person name="Kakrana A."/>
            <person name="Tang H."/>
            <person name="Ray J."/>
            <person name="Groenendijk J."/>
            <person name="Arikit S."/>
            <person name="Mathioni S.M."/>
            <person name="Nakano M."/>
            <person name="Shan H."/>
            <person name="Telgmann-Rauber A."/>
            <person name="Kanno A."/>
            <person name="Yue Z."/>
            <person name="Chen H."/>
            <person name="Li W."/>
            <person name="Chen Y."/>
            <person name="Xu X."/>
            <person name="Zhang Y."/>
            <person name="Luo S."/>
            <person name="Chen H."/>
            <person name="Gao J."/>
            <person name="Mao Z."/>
            <person name="Pires J.C."/>
            <person name="Luo M."/>
            <person name="Kudrna D."/>
            <person name="Wing R.A."/>
            <person name="Meyers B.C."/>
            <person name="Yi K."/>
            <person name="Kong H."/>
            <person name="Lavrijsen P."/>
            <person name="Sunseri F."/>
            <person name="Falavigna A."/>
            <person name="Ye Y."/>
            <person name="Leebens-Mack J.H."/>
            <person name="Chen G."/>
        </authorList>
    </citation>
    <scope>NUCLEOTIDE SEQUENCE [LARGE SCALE GENOMIC DNA]</scope>
    <source>
        <strain evidence="3">cv. DH0086</strain>
    </source>
</reference>
<dbReference type="OMA" id="VENTASW"/>
<evidence type="ECO:0000313" key="3">
    <source>
        <dbReference type="Proteomes" id="UP000243459"/>
    </source>
</evidence>
<evidence type="ECO:0000313" key="2">
    <source>
        <dbReference type="EMBL" id="ONK64052.1"/>
    </source>
</evidence>
<gene>
    <name evidence="2" type="ORF">A4U43_C07F21600</name>
</gene>
<organism evidence="2 3">
    <name type="scientific">Asparagus officinalis</name>
    <name type="common">Garden asparagus</name>
    <dbReference type="NCBI Taxonomy" id="4686"/>
    <lineage>
        <taxon>Eukaryota</taxon>
        <taxon>Viridiplantae</taxon>
        <taxon>Streptophyta</taxon>
        <taxon>Embryophyta</taxon>
        <taxon>Tracheophyta</taxon>
        <taxon>Spermatophyta</taxon>
        <taxon>Magnoliopsida</taxon>
        <taxon>Liliopsida</taxon>
        <taxon>Asparagales</taxon>
        <taxon>Asparagaceae</taxon>
        <taxon>Asparagoideae</taxon>
        <taxon>Asparagus</taxon>
    </lineage>
</organism>
<sequence length="188" mass="20292">MATSSKSNPTSYFTFFLILFFSYASCALGEVVCEKLDQSTCAYSVSSSGMRCVLEKHAQRGGREKHVCRASEIEAKRFRGWIEKDECVEACGLDRTSLGISSDSLLEARFTEKLCSAQCSGGCPNILHLYFNLAAAEGVFLPKLCEARQANPRRAMAEIRSSGLALAPAGPTSGEVFVASSPPSEPPM</sequence>
<protein>
    <recommendedName>
        <fullName evidence="4">PAR1 protein</fullName>
    </recommendedName>
</protein>
<evidence type="ECO:0000256" key="1">
    <source>
        <dbReference type="SAM" id="SignalP"/>
    </source>
</evidence>
<dbReference type="Gramene" id="ONK64052">
    <property type="protein sequence ID" value="ONK64052"/>
    <property type="gene ID" value="A4U43_C07F21600"/>
</dbReference>
<dbReference type="EMBL" id="CM007387">
    <property type="protein sequence ID" value="ONK64052.1"/>
    <property type="molecule type" value="Genomic_DNA"/>
</dbReference>
<dbReference type="Proteomes" id="UP000243459">
    <property type="component" value="Chromosome 7"/>
</dbReference>
<dbReference type="PANTHER" id="PTHR33649">
    <property type="entry name" value="PAR1 PROTEIN"/>
    <property type="match status" value="1"/>
</dbReference>
<accession>A0A5P1EDX2</accession>
<dbReference type="Pfam" id="PF06521">
    <property type="entry name" value="PAR1"/>
    <property type="match status" value="1"/>
</dbReference>
<keyword evidence="3" id="KW-1185">Reference proteome</keyword>
<dbReference type="OrthoDB" id="772928at2759"/>